<evidence type="ECO:0000313" key="5">
    <source>
        <dbReference type="Proteomes" id="UP000274082"/>
    </source>
</evidence>
<organism evidence="4 5">
    <name type="scientific">Leishmania donovani</name>
    <dbReference type="NCBI Taxonomy" id="5661"/>
    <lineage>
        <taxon>Eukaryota</taxon>
        <taxon>Discoba</taxon>
        <taxon>Euglenozoa</taxon>
        <taxon>Kinetoplastea</taxon>
        <taxon>Metakinetoplastina</taxon>
        <taxon>Trypanosomatida</taxon>
        <taxon>Trypanosomatidae</taxon>
        <taxon>Leishmaniinae</taxon>
        <taxon>Leishmania</taxon>
    </lineage>
</organism>
<gene>
    <name evidence="4" type="ORF">LdCL_350029800</name>
</gene>
<protein>
    <submittedName>
        <fullName evidence="4">Fumarylacetoacetate (FAA) hydrolase family, putative</fullName>
    </submittedName>
</protein>
<accession>A0A3S7X9E6</accession>
<comment type="similarity">
    <text evidence="1">Belongs to the FAH family.</text>
</comment>
<evidence type="ECO:0000259" key="3">
    <source>
        <dbReference type="Pfam" id="PF01557"/>
    </source>
</evidence>
<name>A0A3S7X9E6_LEIDO</name>
<dbReference type="Proteomes" id="UP000274082">
    <property type="component" value="Chromosome 35"/>
</dbReference>
<dbReference type="EMBL" id="CP029534">
    <property type="protein sequence ID" value="AYU83048.1"/>
    <property type="molecule type" value="Genomic_DNA"/>
</dbReference>
<dbReference type="PANTHER" id="PTHR11820">
    <property type="entry name" value="ACYLPYRUVASE"/>
    <property type="match status" value="1"/>
</dbReference>
<dbReference type="VEuPathDB" id="TriTrypDB:LdBPK_352490.1"/>
<evidence type="ECO:0000313" key="4">
    <source>
        <dbReference type="EMBL" id="AYU83048.1"/>
    </source>
</evidence>
<dbReference type="VEuPathDB" id="TriTrypDB:LDHU3_35.3200"/>
<dbReference type="FunFam" id="3.90.850.10:FF:000027">
    <property type="entry name" value="Fumarylacetoacetate_(FAA)_hydrolase_family_-_putative"/>
    <property type="match status" value="1"/>
</dbReference>
<feature type="domain" description="Fumarylacetoacetase-like C-terminal" evidence="3">
    <location>
        <begin position="30"/>
        <end position="273"/>
    </location>
</feature>
<dbReference type="GO" id="GO:0046872">
    <property type="term" value="F:metal ion binding"/>
    <property type="evidence" value="ECO:0007669"/>
    <property type="project" value="UniProtKB-KW"/>
</dbReference>
<keyword evidence="5" id="KW-1185">Reference proteome</keyword>
<evidence type="ECO:0000256" key="2">
    <source>
        <dbReference type="ARBA" id="ARBA00022723"/>
    </source>
</evidence>
<dbReference type="OrthoDB" id="411064at2759"/>
<dbReference type="SUPFAM" id="SSF56529">
    <property type="entry name" value="FAH"/>
    <property type="match status" value="1"/>
</dbReference>
<dbReference type="AlphaFoldDB" id="A0A3S7X9E6"/>
<dbReference type="PANTHER" id="PTHR11820:SF7">
    <property type="entry name" value="ACYLPYRUVASE FAHD1, MITOCHONDRIAL"/>
    <property type="match status" value="1"/>
</dbReference>
<evidence type="ECO:0000256" key="1">
    <source>
        <dbReference type="ARBA" id="ARBA00010211"/>
    </source>
</evidence>
<dbReference type="Pfam" id="PF01557">
    <property type="entry name" value="FAA_hydrolase"/>
    <property type="match status" value="1"/>
</dbReference>
<dbReference type="InterPro" id="IPR036663">
    <property type="entry name" value="Fumarylacetoacetase_C_sf"/>
</dbReference>
<dbReference type="VEuPathDB" id="TriTrypDB:LdCL_350029800"/>
<keyword evidence="4" id="KW-0378">Hydrolase</keyword>
<dbReference type="Gene3D" id="3.90.850.10">
    <property type="entry name" value="Fumarylacetoacetase-like, C-terminal domain"/>
    <property type="match status" value="1"/>
</dbReference>
<proteinExistence type="inferred from homology"/>
<dbReference type="InterPro" id="IPR011234">
    <property type="entry name" value="Fumarylacetoacetase-like_C"/>
</dbReference>
<sequence>MSSLAFTLRQTVVPVVTRGAKPLNFPVRRIYCVGHNYDSHAREMGGAINRTEPFFFLKPTDSITTDLGNHKTPNATVNIRYPPVTECYHHEVELVVALGYPTSKKTMFSESAQGSADAHYANMNIEEVHDIIYAYGVGLDMTRRDLQLVAKSNGKPWDLSKGADGAAVVAPLVLSEDLREAHPEMFMTLDKDETNVVSCGSIFLHVNQNERQRSDLNCMVSSIAELIAQLTKYVTLKPGDLLFTGTPSGVGAVRRGDVMEAGIQGLGTLKVNVI</sequence>
<keyword evidence="2" id="KW-0479">Metal-binding</keyword>
<reference evidence="4 5" key="1">
    <citation type="journal article" date="2018" name="Sci. Rep.">
        <title>A complete Leishmania donovani reference genome identifies novel genetic variations associated with virulence.</title>
        <authorList>
            <person name="Lypaczewski P."/>
            <person name="Hoshizaki J."/>
            <person name="Zhang W.-W."/>
            <person name="McCall L.-I."/>
            <person name="Torcivia-Rodriguez J."/>
            <person name="Simonyan V."/>
            <person name="Kaur A."/>
            <person name="Dewar K."/>
            <person name="Matlashewski G."/>
        </authorList>
    </citation>
    <scope>NUCLEOTIDE SEQUENCE [LARGE SCALE GENOMIC DNA]</scope>
    <source>
        <strain evidence="4 5">LdCL</strain>
    </source>
</reference>
<dbReference type="GO" id="GO:0018773">
    <property type="term" value="F:acetylpyruvate hydrolase activity"/>
    <property type="evidence" value="ECO:0007669"/>
    <property type="project" value="TreeGrafter"/>
</dbReference>